<dbReference type="Proteomes" id="UP001562357">
    <property type="component" value="Unassembled WGS sequence"/>
</dbReference>
<organism evidence="2 3">
    <name type="scientific">Epichloe bromicola</name>
    <dbReference type="NCBI Taxonomy" id="79588"/>
    <lineage>
        <taxon>Eukaryota</taxon>
        <taxon>Fungi</taxon>
        <taxon>Dikarya</taxon>
        <taxon>Ascomycota</taxon>
        <taxon>Pezizomycotina</taxon>
        <taxon>Sordariomycetes</taxon>
        <taxon>Hypocreomycetidae</taxon>
        <taxon>Hypocreales</taxon>
        <taxon>Clavicipitaceae</taxon>
        <taxon>Epichloe</taxon>
    </lineage>
</organism>
<keyword evidence="3" id="KW-1185">Reference proteome</keyword>
<reference evidence="3" key="1">
    <citation type="submission" date="2024-06" db="EMBL/GenBank/DDBJ databases">
        <title>Draft Genome Sequences of Epichloe bromicola Strains Isolated from Elymus ciliaris.</title>
        <authorList>
            <consortium name="Epichloe bromicola genome sequencing consortium"/>
            <person name="Miura A."/>
            <person name="Imano S."/>
            <person name="Ashida A."/>
            <person name="Sato I."/>
            <person name="Chiba S."/>
            <person name="Tanaka A."/>
            <person name="Camagna M."/>
            <person name="Takemoto D."/>
        </authorList>
    </citation>
    <scope>NUCLEOTIDE SEQUENCE [LARGE SCALE GENOMIC DNA]</scope>
    <source>
        <strain evidence="3">DP</strain>
    </source>
</reference>
<dbReference type="PANTHER" id="PTHR42084">
    <property type="entry name" value="YALI0E26631P"/>
    <property type="match status" value="1"/>
</dbReference>
<feature type="compositionally biased region" description="Polar residues" evidence="1">
    <location>
        <begin position="340"/>
        <end position="351"/>
    </location>
</feature>
<feature type="region of interest" description="Disordered" evidence="1">
    <location>
        <begin position="1"/>
        <end position="82"/>
    </location>
</feature>
<comment type="caution">
    <text evidence="2">The sequence shown here is derived from an EMBL/GenBank/DDBJ whole genome shotgun (WGS) entry which is preliminary data.</text>
</comment>
<sequence>MSADLFAEFNSQPAPSSTHAQSNSLLGEQPESPSHNGNSASHPMPAWSLFQNSSTSMSGCTQDTQPTTTAPPPADDDDGWGDFEVADQTAASVAIPAPTSQANATIPPIAGWDSLTIASGPQQSRLNVAQDSTTSVVTHNALDLGPFDNHSAQRPESDWSQRASKTRVRMKAVPSDPNVLFDADDFELQDGGEDEDVSDDFGDFQVLDPTPRLKAAAPVASSVASALDLLGLDDPPIEIPKKNVGKEELRAYTGPLSFEAMSTTTNPQSTQVHSHKSQLLPSEVSDERPITVTPVLMSKGSRIAPYAKKNPAPTANIPFRATSEDDEWPAWDDFPGSNGGSSVAPASNKTAVSNDAGQSWVWDEVKEGCSSSVKVDDNVPPPINVPPPAILLSVFPELFSSGDFLFKPVSGQSTPIKQQVLSNPKTVNFLRGYVLIATTAARVIAGRKHRWHRDKMLAKSMSISAAGGKGMKLAGVDKTQSTREDREAADVVATWKEYVGRLRSAVAAAKSTNLRVPELTESPQIQTAKMVPTATKSCIICGLKREERVTKVDFDVEDSFGEWWVDHWGHRACKNFWIQHEERLRQR</sequence>
<name>A0ABQ0CGS9_9HYPO</name>
<feature type="compositionally biased region" description="Polar residues" evidence="1">
    <location>
        <begin position="49"/>
        <end position="60"/>
    </location>
</feature>
<gene>
    <name evidence="2" type="primary">g1060</name>
    <name evidence="2" type="ORF">EsDP_00001060</name>
</gene>
<evidence type="ECO:0000313" key="2">
    <source>
        <dbReference type="EMBL" id="GAB0132631.1"/>
    </source>
</evidence>
<feature type="region of interest" description="Disordered" evidence="1">
    <location>
        <begin position="144"/>
        <end position="164"/>
    </location>
</feature>
<feature type="compositionally biased region" description="Polar residues" evidence="1">
    <location>
        <begin position="262"/>
        <end position="280"/>
    </location>
</feature>
<proteinExistence type="predicted"/>
<dbReference type="EMBL" id="BAAFGZ010000022">
    <property type="protein sequence ID" value="GAB0132631.1"/>
    <property type="molecule type" value="Genomic_DNA"/>
</dbReference>
<evidence type="ECO:0000256" key="1">
    <source>
        <dbReference type="SAM" id="MobiDB-lite"/>
    </source>
</evidence>
<protein>
    <recommendedName>
        <fullName evidence="4">Serine/threonine-protein kinase ppk6</fullName>
    </recommendedName>
</protein>
<dbReference type="PANTHER" id="PTHR42084:SF1">
    <property type="entry name" value="SERINE_THREONINE-PROTEIN KINASE PPK6"/>
    <property type="match status" value="1"/>
</dbReference>
<evidence type="ECO:0008006" key="4">
    <source>
        <dbReference type="Google" id="ProtNLM"/>
    </source>
</evidence>
<feature type="region of interest" description="Disordered" evidence="1">
    <location>
        <begin position="262"/>
        <end position="281"/>
    </location>
</feature>
<feature type="region of interest" description="Disordered" evidence="1">
    <location>
        <begin position="325"/>
        <end position="351"/>
    </location>
</feature>
<evidence type="ECO:0000313" key="3">
    <source>
        <dbReference type="Proteomes" id="UP001562357"/>
    </source>
</evidence>
<feature type="compositionally biased region" description="Polar residues" evidence="1">
    <location>
        <begin position="9"/>
        <end position="41"/>
    </location>
</feature>
<accession>A0ABQ0CGS9</accession>